<accession>A0A4R2KCC9</accession>
<proteinExistence type="predicted"/>
<protein>
    <submittedName>
        <fullName evidence="2">Uncharacterized protein</fullName>
    </submittedName>
</protein>
<evidence type="ECO:0000313" key="2">
    <source>
        <dbReference type="EMBL" id="TCO69747.1"/>
    </source>
</evidence>
<evidence type="ECO:0000313" key="3">
    <source>
        <dbReference type="Proteomes" id="UP000295142"/>
    </source>
</evidence>
<keyword evidence="1" id="KW-0732">Signal</keyword>
<reference evidence="2 3" key="1">
    <citation type="submission" date="2019-03" db="EMBL/GenBank/DDBJ databases">
        <title>Genomic Encyclopedia of Type Strains, Phase IV (KMG-IV): sequencing the most valuable type-strain genomes for metagenomic binning, comparative biology and taxonomic classification.</title>
        <authorList>
            <person name="Goeker M."/>
        </authorList>
    </citation>
    <scope>NUCLEOTIDE SEQUENCE [LARGE SCALE GENOMIC DNA]</scope>
    <source>
        <strain evidence="2 3">DSM 4868</strain>
    </source>
</reference>
<feature type="signal peptide" evidence="1">
    <location>
        <begin position="1"/>
        <end position="24"/>
    </location>
</feature>
<name>A0A4R2KCC9_9RHOB</name>
<sequence length="136" mass="13771">MSPCRSFALAAALVALAPPLPAPAQQATEATDNDFALACAFVRECHETEPCAEADFALEVTGRVGGLGAGVVLARATLSSVAGDIDAFGTLGNGTLFLQGGNGGGRAYLVVTDGAARYTRHMAQGPVSVTYHGTCE</sequence>
<gene>
    <name evidence="2" type="ORF">EV655_11332</name>
</gene>
<keyword evidence="3" id="KW-1185">Reference proteome</keyword>
<dbReference type="Proteomes" id="UP000295142">
    <property type="component" value="Unassembled WGS sequence"/>
</dbReference>
<dbReference type="AlphaFoldDB" id="A0A4R2KCC9"/>
<evidence type="ECO:0000256" key="1">
    <source>
        <dbReference type="SAM" id="SignalP"/>
    </source>
</evidence>
<feature type="chain" id="PRO_5020896688" evidence="1">
    <location>
        <begin position="25"/>
        <end position="136"/>
    </location>
</feature>
<dbReference type="EMBL" id="SLWW01000013">
    <property type="protein sequence ID" value="TCO69747.1"/>
    <property type="molecule type" value="Genomic_DNA"/>
</dbReference>
<dbReference type="RefSeq" id="WP_132546122.1">
    <property type="nucleotide sequence ID" value="NZ_SLWW01000013.1"/>
</dbReference>
<comment type="caution">
    <text evidence="2">The sequence shown here is derived from an EMBL/GenBank/DDBJ whole genome shotgun (WGS) entry which is preliminary data.</text>
</comment>
<dbReference type="OrthoDB" id="7876140at2"/>
<organism evidence="2 3">
    <name type="scientific">Rhodovulum euryhalinum</name>
    <dbReference type="NCBI Taxonomy" id="35805"/>
    <lineage>
        <taxon>Bacteria</taxon>
        <taxon>Pseudomonadati</taxon>
        <taxon>Pseudomonadota</taxon>
        <taxon>Alphaproteobacteria</taxon>
        <taxon>Rhodobacterales</taxon>
        <taxon>Paracoccaceae</taxon>
        <taxon>Rhodovulum</taxon>
    </lineage>
</organism>